<evidence type="ECO:0000313" key="2">
    <source>
        <dbReference type="EMBL" id="CAB5224895.1"/>
    </source>
</evidence>
<evidence type="ECO:0000313" key="1">
    <source>
        <dbReference type="EMBL" id="CAB4161160.1"/>
    </source>
</evidence>
<organism evidence="1">
    <name type="scientific">uncultured Caudovirales phage</name>
    <dbReference type="NCBI Taxonomy" id="2100421"/>
    <lineage>
        <taxon>Viruses</taxon>
        <taxon>Duplodnaviria</taxon>
        <taxon>Heunggongvirae</taxon>
        <taxon>Uroviricota</taxon>
        <taxon>Caudoviricetes</taxon>
        <taxon>Peduoviridae</taxon>
        <taxon>Maltschvirus</taxon>
        <taxon>Maltschvirus maltsch</taxon>
    </lineage>
</organism>
<accession>A0A6J5NMW3</accession>
<dbReference type="EMBL" id="LR796712">
    <property type="protein sequence ID" value="CAB4161160.1"/>
    <property type="molecule type" value="Genomic_DNA"/>
</dbReference>
<gene>
    <name evidence="1" type="ORF">UFOVP733_31</name>
    <name evidence="2" type="ORF">UFOVP743_28</name>
</gene>
<name>A0A6J5NMW3_9CAUD</name>
<sequence>MNDKVLEKRCDILGLKPLSEMTFLESLTIKSINYIIYKEEQKDDNINKLIKLLIEVEEEETRIKEMWIYDYVVRKSELLDLYINFDKKLNAAIEEVLNAKD</sequence>
<protein>
    <submittedName>
        <fullName evidence="1">Uncharacterized protein</fullName>
    </submittedName>
</protein>
<reference evidence="1" key="1">
    <citation type="submission" date="2020-04" db="EMBL/GenBank/DDBJ databases">
        <authorList>
            <person name="Chiriac C."/>
            <person name="Salcher M."/>
            <person name="Ghai R."/>
            <person name="Kavagutti S V."/>
        </authorList>
    </citation>
    <scope>NUCLEOTIDE SEQUENCE</scope>
</reference>
<dbReference type="EMBL" id="LR798336">
    <property type="protein sequence ID" value="CAB5224895.1"/>
    <property type="molecule type" value="Genomic_DNA"/>
</dbReference>
<proteinExistence type="predicted"/>